<evidence type="ECO:0000313" key="6">
    <source>
        <dbReference type="Proteomes" id="UP000294933"/>
    </source>
</evidence>
<dbReference type="OrthoDB" id="9876299at2759"/>
<dbReference type="InterPro" id="IPR002347">
    <property type="entry name" value="SDR_fam"/>
</dbReference>
<evidence type="ECO:0000256" key="3">
    <source>
        <dbReference type="ARBA" id="ARBA00023002"/>
    </source>
</evidence>
<dbReference type="Pfam" id="PF00106">
    <property type="entry name" value="adh_short"/>
    <property type="match status" value="1"/>
</dbReference>
<evidence type="ECO:0000256" key="2">
    <source>
        <dbReference type="ARBA" id="ARBA00022857"/>
    </source>
</evidence>
<dbReference type="InterPro" id="IPR051468">
    <property type="entry name" value="Fungal_SecMetab_SDRs"/>
</dbReference>
<dbReference type="SUPFAM" id="SSF51735">
    <property type="entry name" value="NAD(P)-binding Rossmann-fold domains"/>
    <property type="match status" value="1"/>
</dbReference>
<dbReference type="Proteomes" id="UP000294933">
    <property type="component" value="Unassembled WGS sequence"/>
</dbReference>
<protein>
    <submittedName>
        <fullName evidence="5">NAD-P-binding protein</fullName>
    </submittedName>
</protein>
<dbReference type="PANTHER" id="PTHR43544:SF7">
    <property type="entry name" value="NADB-LER2"/>
    <property type="match status" value="1"/>
</dbReference>
<evidence type="ECO:0000313" key="5">
    <source>
        <dbReference type="EMBL" id="TDL20424.1"/>
    </source>
</evidence>
<accession>A0A4Y7PYF4</accession>
<dbReference type="PRINTS" id="PR00081">
    <property type="entry name" value="GDHRDH"/>
</dbReference>
<organism evidence="5 6">
    <name type="scientific">Rickenella mellea</name>
    <dbReference type="NCBI Taxonomy" id="50990"/>
    <lineage>
        <taxon>Eukaryota</taxon>
        <taxon>Fungi</taxon>
        <taxon>Dikarya</taxon>
        <taxon>Basidiomycota</taxon>
        <taxon>Agaricomycotina</taxon>
        <taxon>Agaricomycetes</taxon>
        <taxon>Hymenochaetales</taxon>
        <taxon>Rickenellaceae</taxon>
        <taxon>Rickenella</taxon>
    </lineage>
</organism>
<comment type="similarity">
    <text evidence="1 4">Belongs to the short-chain dehydrogenases/reductases (SDR) family.</text>
</comment>
<dbReference type="PANTHER" id="PTHR43544">
    <property type="entry name" value="SHORT-CHAIN DEHYDROGENASE/REDUCTASE"/>
    <property type="match status" value="1"/>
</dbReference>
<dbReference type="VEuPathDB" id="FungiDB:BD410DRAFT_725732"/>
<dbReference type="AlphaFoldDB" id="A0A4Y7PYF4"/>
<keyword evidence="3" id="KW-0560">Oxidoreductase</keyword>
<dbReference type="EMBL" id="ML170188">
    <property type="protein sequence ID" value="TDL20424.1"/>
    <property type="molecule type" value="Genomic_DNA"/>
</dbReference>
<dbReference type="GO" id="GO:0005737">
    <property type="term" value="C:cytoplasm"/>
    <property type="evidence" value="ECO:0007669"/>
    <property type="project" value="TreeGrafter"/>
</dbReference>
<dbReference type="PRINTS" id="PR00080">
    <property type="entry name" value="SDRFAMILY"/>
</dbReference>
<dbReference type="InterPro" id="IPR036291">
    <property type="entry name" value="NAD(P)-bd_dom_sf"/>
</dbReference>
<dbReference type="CDD" id="cd05325">
    <property type="entry name" value="carb_red_sniffer_like_SDR_c"/>
    <property type="match status" value="1"/>
</dbReference>
<proteinExistence type="inferred from homology"/>
<sequence length="226" mass="24418">SSRGIGLEIVRQLLLDNRNIVFATCRTPSSAKDLNLLNSSAKGQLHLVQLDINDESSIDSAVLECKRILGDGGLDYLLNNAGIMPVKNDFAFRTTKSHLFDTFQSNVIGTALVSQAFLPLLEQGNRKVIMNMSSGLGSLGSGFGPIDTSYSISKAALNMLTYKQASERPDMVILAMDPGWVQTDMGGPNAIIKPEDSVVPMLNLIKNATTGHSGRFFDSQGKSLPW</sequence>
<reference evidence="5 6" key="1">
    <citation type="submission" date="2018-06" db="EMBL/GenBank/DDBJ databases">
        <title>A transcriptomic atlas of mushroom development highlights an independent origin of complex multicellularity.</title>
        <authorList>
            <consortium name="DOE Joint Genome Institute"/>
            <person name="Krizsan K."/>
            <person name="Almasi E."/>
            <person name="Merenyi Z."/>
            <person name="Sahu N."/>
            <person name="Viragh M."/>
            <person name="Koszo T."/>
            <person name="Mondo S."/>
            <person name="Kiss B."/>
            <person name="Balint B."/>
            <person name="Kues U."/>
            <person name="Barry K."/>
            <person name="Hegedus J.C."/>
            <person name="Henrissat B."/>
            <person name="Johnson J."/>
            <person name="Lipzen A."/>
            <person name="Ohm R."/>
            <person name="Nagy I."/>
            <person name="Pangilinan J."/>
            <person name="Yan J."/>
            <person name="Xiong Y."/>
            <person name="Grigoriev I.V."/>
            <person name="Hibbett D.S."/>
            <person name="Nagy L.G."/>
        </authorList>
    </citation>
    <scope>NUCLEOTIDE SEQUENCE [LARGE SCALE GENOMIC DNA]</scope>
    <source>
        <strain evidence="5 6">SZMC22713</strain>
    </source>
</reference>
<dbReference type="GO" id="GO:0016491">
    <property type="term" value="F:oxidoreductase activity"/>
    <property type="evidence" value="ECO:0007669"/>
    <property type="project" value="UniProtKB-KW"/>
</dbReference>
<keyword evidence="2" id="KW-0521">NADP</keyword>
<feature type="non-terminal residue" evidence="5">
    <location>
        <position position="1"/>
    </location>
</feature>
<gene>
    <name evidence="5" type="ORF">BD410DRAFT_725732</name>
</gene>
<evidence type="ECO:0000256" key="4">
    <source>
        <dbReference type="RuleBase" id="RU000363"/>
    </source>
</evidence>
<name>A0A4Y7PYF4_9AGAM</name>
<evidence type="ECO:0000256" key="1">
    <source>
        <dbReference type="ARBA" id="ARBA00006484"/>
    </source>
</evidence>
<keyword evidence="6" id="KW-1185">Reference proteome</keyword>
<dbReference type="Gene3D" id="3.40.50.720">
    <property type="entry name" value="NAD(P)-binding Rossmann-like Domain"/>
    <property type="match status" value="1"/>
</dbReference>